<dbReference type="InterPro" id="IPR040676">
    <property type="entry name" value="DUF5641"/>
</dbReference>
<dbReference type="Pfam" id="PF18701">
    <property type="entry name" value="DUF5641"/>
    <property type="match status" value="1"/>
</dbReference>
<dbReference type="CDD" id="cd01644">
    <property type="entry name" value="RT_pepA17"/>
    <property type="match status" value="1"/>
</dbReference>
<dbReference type="Pfam" id="PF03564">
    <property type="entry name" value="DUF1759"/>
    <property type="match status" value="1"/>
</dbReference>
<proteinExistence type="predicted"/>
<dbReference type="InterPro" id="IPR005312">
    <property type="entry name" value="DUF1759"/>
</dbReference>
<dbReference type="PANTHER" id="PTHR47331:SF1">
    <property type="entry name" value="GAG-LIKE PROTEIN"/>
    <property type="match status" value="1"/>
</dbReference>
<dbReference type="EMBL" id="JBEUOH010000002">
    <property type="protein sequence ID" value="KAL0902020.1"/>
    <property type="molecule type" value="Genomic_DNA"/>
</dbReference>
<feature type="domain" description="Integrase catalytic" evidence="1">
    <location>
        <begin position="1412"/>
        <end position="1605"/>
    </location>
</feature>
<reference evidence="2 3" key="1">
    <citation type="submission" date="2024-06" db="EMBL/GenBank/DDBJ databases">
        <title>A chromosome-level genome assembly of beet webworm, Loxostege sticticalis.</title>
        <authorList>
            <person name="Zhang Y."/>
        </authorList>
    </citation>
    <scope>NUCLEOTIDE SEQUENCE [LARGE SCALE GENOMIC DNA]</scope>
    <source>
        <strain evidence="2">AQ026</strain>
        <tissue evidence="2">Whole body</tissue>
    </source>
</reference>
<comment type="caution">
    <text evidence="2">The sequence shown here is derived from an EMBL/GenBank/DDBJ whole genome shotgun (WGS) entry which is preliminary data.</text>
</comment>
<dbReference type="InterPro" id="IPR008042">
    <property type="entry name" value="Retrotrans_Pao"/>
</dbReference>
<dbReference type="PROSITE" id="PS50994">
    <property type="entry name" value="INTEGRASE"/>
    <property type="match status" value="1"/>
</dbReference>
<dbReference type="Proteomes" id="UP001549920">
    <property type="component" value="Unassembled WGS sequence"/>
</dbReference>
<accession>A0ABR3ILR4</accession>
<dbReference type="PANTHER" id="PTHR47331">
    <property type="entry name" value="PHD-TYPE DOMAIN-CONTAINING PROTEIN"/>
    <property type="match status" value="1"/>
</dbReference>
<name>A0ABR3ILR4_LOXSC</name>
<evidence type="ECO:0000313" key="3">
    <source>
        <dbReference type="Proteomes" id="UP001549920"/>
    </source>
</evidence>
<dbReference type="InterPro" id="IPR041588">
    <property type="entry name" value="Integrase_H2C2"/>
</dbReference>
<organism evidence="2 3">
    <name type="scientific">Loxostege sticticalis</name>
    <name type="common">Beet webworm moth</name>
    <dbReference type="NCBI Taxonomy" id="481309"/>
    <lineage>
        <taxon>Eukaryota</taxon>
        <taxon>Metazoa</taxon>
        <taxon>Ecdysozoa</taxon>
        <taxon>Arthropoda</taxon>
        <taxon>Hexapoda</taxon>
        <taxon>Insecta</taxon>
        <taxon>Pterygota</taxon>
        <taxon>Neoptera</taxon>
        <taxon>Endopterygota</taxon>
        <taxon>Lepidoptera</taxon>
        <taxon>Glossata</taxon>
        <taxon>Ditrysia</taxon>
        <taxon>Pyraloidea</taxon>
        <taxon>Crambidae</taxon>
        <taxon>Pyraustinae</taxon>
        <taxon>Loxostege</taxon>
    </lineage>
</organism>
<dbReference type="Pfam" id="PF17921">
    <property type="entry name" value="Integrase_H2C2"/>
    <property type="match status" value="1"/>
</dbReference>
<keyword evidence="3" id="KW-1185">Reference proteome</keyword>
<dbReference type="InterPro" id="IPR036397">
    <property type="entry name" value="RNaseH_sf"/>
</dbReference>
<dbReference type="InterPro" id="IPR012337">
    <property type="entry name" value="RNaseH-like_sf"/>
</dbReference>
<dbReference type="Pfam" id="PF05380">
    <property type="entry name" value="Peptidase_A17"/>
    <property type="match status" value="1"/>
</dbReference>
<evidence type="ECO:0000313" key="2">
    <source>
        <dbReference type="EMBL" id="KAL0902020.1"/>
    </source>
</evidence>
<gene>
    <name evidence="2" type="ORF">ABMA27_007148</name>
</gene>
<evidence type="ECO:0000259" key="1">
    <source>
        <dbReference type="PROSITE" id="PS50994"/>
    </source>
</evidence>
<dbReference type="SUPFAM" id="SSF56672">
    <property type="entry name" value="DNA/RNA polymerases"/>
    <property type="match status" value="1"/>
</dbReference>
<dbReference type="InterPro" id="IPR043502">
    <property type="entry name" value="DNA/RNA_pol_sf"/>
</dbReference>
<dbReference type="Gene3D" id="3.30.420.10">
    <property type="entry name" value="Ribonuclease H-like superfamily/Ribonuclease H"/>
    <property type="match status" value="1"/>
</dbReference>
<dbReference type="SUPFAM" id="SSF53098">
    <property type="entry name" value="Ribonuclease H-like"/>
    <property type="match status" value="1"/>
</dbReference>
<dbReference type="InterPro" id="IPR001584">
    <property type="entry name" value="Integrase_cat-core"/>
</dbReference>
<protein>
    <recommendedName>
        <fullName evidence="1">Integrase catalytic domain-containing protein</fullName>
    </recommendedName>
</protein>
<sequence>MGIQQLLVAQGDLSEQISRLLTNYKKSKTRVTKAYIETRLELLESNFISFKKNHLEILELATSDERKDLQYFKEDFYYNCEDDYLELKTLMKELLEELTAKTEIVTKKCEYESVNAPIKCSLRTKLPAIEIPSFSGNYNEWTSFYDLFKSLIHDNLELSDIQKYHYLKSNLKGEAELLLRPFPLTEANYAKAIELLQARYDNKRLIVHAHITRLLGQKKLPSESAKGIRALLDTTSEVLHALNNVGVSTTNWDPLVTHIIVAKFDSESHRLWEQKLGGSRDLPTIKELQDFMEMRFRTLESLQMTNTKESTANRTPQLRSFKASTEPVCTLCNEDHYIHSCKEFSKLSPEERREVAKEKQLCFNCLIPRHSVRFCRQNTSCKICKRRHHSLLHLNSTETQQSHVVTHVDDDEEEVENDDAAQLAVYKADITGTQVLLATAMIRVRGKDGRKQTLRALIDQGSQASFITTSAAQRLGLHREHVYSRVTGIDSKLSTVSKEVVGFNLYSLYDEKPVLDVKAHVLKTLASILPRKEVNVTCASEIKKLLLADPTFCQPSGIDLLLGAEVYAEILMDGVQRYGSVLAQNSHLGWLISGKVDGSHTEMKEVFVMHSQLQTDDLLQRFWESEELHTKTRTQTASETQCEKIFEATHSRTDSGRYIVALPFSPENGTPLGESKSLAVKRLLHMERRFQRDEGFQQRYRGFMDEYEELNHMEKVPVADLNKSDVCYLPHHGVLREESTTTKLRVVFDGSAETSTGASLNEKLLIGPSLQHDIRDIFLRWRRHRICIVADIQRMYRQILVRPEDQDFQRIVWRRSPSDLISEYRLCTVTYGTSCAPYLAIKVLRQLASDERNKYPNAASVLESDFYMDDLLSGCDTELDAIELCKQLICLLERGGFVLHKWGTNSANVLNSLPKEDNQQESFDIIMENSVKALGVKWNPKGDSFELNINFSQDCHKKVTKRIVLSDIAKIYDRLGWLSPVVIVAKIFLQKLWLLGIGWDDELPVHFQTEWASFKNQVNHMPTIYLPRWIGMTETNTRVEIHGFSDASNAGYAGVVYVRIIDSSGVVVKILAAKTKVAPVKQVSIPRLELCGAVLTAKLMDRVKTCLNVPDDNVYGWTDSTIVLAWLQKHPNTWKTFVGNRVAEILNVTKSSRWHHVNSADNPADCASRGTSPSQLSDNELWWNGPHWLHSNNELIVNNELHDTDLEFKVSTHTVNIDELTNELYIQRYSNLMKLIRVIAYCLRFVEICKNKIQNKSSELPQYLTSNELKIAMNCCIKMSQNCYFSDEILALQHGQGISKKSPLYFLHPFLDENQLLRVGGRLKNACIPRDTKNPFIISGKSQLAKLIVDQTHKRTLHGGPLLMLNVIRANYWITNVKSLVKLHVRKCLACIRYSPRFATQLMGNLPAARVTISKPFSSSGVDFAGPCYLKSSKLKNAVSIKAYIAIFICTVTKAIHLELVSELSTNAFIAAFKRFTSRRGHCSNLYSDCGTNFIGANFELSRMLNRSKASLPVELRELLASDGTEWSFIPPGSAHFGGLWESGVRSIKHHIRHVIGDTKLTFEEYSTLLAQIECCLNSRPISALSDSVDDYTALTPGHFLMLGPPLVVPHENVIDIPINRLNRWQHIEHMLQCFWKRWTQEYLVTLQNRYKWSSPQHSLKVNDLVIVKNECLPPSKWLLGRVIEVHPGNDGLVRVVTVKCGNSILKRSITKICLLPIET</sequence>